<keyword evidence="3" id="KW-0479">Metal-binding</keyword>
<dbReference type="Gene3D" id="3.40.50.880">
    <property type="match status" value="1"/>
</dbReference>
<dbReference type="CDD" id="cd03113">
    <property type="entry name" value="CTPS_N"/>
    <property type="match status" value="1"/>
</dbReference>
<evidence type="ECO:0000256" key="2">
    <source>
        <dbReference type="ARBA" id="ARBA00022598"/>
    </source>
</evidence>
<keyword evidence="7" id="KW-0315">Glutamine amidotransferase</keyword>
<evidence type="ECO:0000256" key="6">
    <source>
        <dbReference type="ARBA" id="ARBA00022842"/>
    </source>
</evidence>
<accession>A0A382ENG4</accession>
<comment type="pathway">
    <text evidence="10">Pyrimidine metabolism.</text>
</comment>
<evidence type="ECO:0000313" key="12">
    <source>
        <dbReference type="EMBL" id="SVB51872.1"/>
    </source>
</evidence>
<reference evidence="12" key="1">
    <citation type="submission" date="2018-05" db="EMBL/GenBank/DDBJ databases">
        <authorList>
            <person name="Lanie J.A."/>
            <person name="Ng W.-L."/>
            <person name="Kazmierczak K.M."/>
            <person name="Andrzejewski T.M."/>
            <person name="Davidsen T.M."/>
            <person name="Wayne K.J."/>
            <person name="Tettelin H."/>
            <person name="Glass J.I."/>
            <person name="Rusch D."/>
            <person name="Podicherti R."/>
            <person name="Tsui H.-C.T."/>
            <person name="Winkler M.E."/>
        </authorList>
    </citation>
    <scope>NUCLEOTIDE SEQUENCE</scope>
</reference>
<keyword evidence="8" id="KW-0665">Pyrimidine biosynthesis</keyword>
<dbReference type="EC" id="6.3.4.2" evidence="1"/>
<protein>
    <recommendedName>
        <fullName evidence="1">CTP synthase (glutamine hydrolyzing)</fullName>
        <ecNumber evidence="1">6.3.4.2</ecNumber>
    </recommendedName>
</protein>
<dbReference type="AlphaFoldDB" id="A0A382ENG4"/>
<evidence type="ECO:0000256" key="9">
    <source>
        <dbReference type="ARBA" id="ARBA00047781"/>
    </source>
</evidence>
<dbReference type="GO" id="GO:0006241">
    <property type="term" value="P:CTP biosynthetic process"/>
    <property type="evidence" value="ECO:0007669"/>
    <property type="project" value="TreeGrafter"/>
</dbReference>
<dbReference type="InterPro" id="IPR027417">
    <property type="entry name" value="P-loop_NTPase"/>
</dbReference>
<dbReference type="InterPro" id="IPR017456">
    <property type="entry name" value="CTP_synthase_N"/>
</dbReference>
<evidence type="ECO:0000256" key="4">
    <source>
        <dbReference type="ARBA" id="ARBA00022741"/>
    </source>
</evidence>
<organism evidence="12">
    <name type="scientific">marine metagenome</name>
    <dbReference type="NCBI Taxonomy" id="408172"/>
    <lineage>
        <taxon>unclassified sequences</taxon>
        <taxon>metagenomes</taxon>
        <taxon>ecological metagenomes</taxon>
    </lineage>
</organism>
<dbReference type="NCBIfam" id="NF003792">
    <property type="entry name" value="PRK05380.1"/>
    <property type="match status" value="1"/>
</dbReference>
<dbReference type="GO" id="GO:0019856">
    <property type="term" value="P:pyrimidine nucleobase biosynthetic process"/>
    <property type="evidence" value="ECO:0007669"/>
    <property type="project" value="TreeGrafter"/>
</dbReference>
<keyword evidence="5" id="KW-0067">ATP-binding</keyword>
<evidence type="ECO:0000256" key="1">
    <source>
        <dbReference type="ARBA" id="ARBA00012291"/>
    </source>
</evidence>
<dbReference type="GO" id="GO:0005524">
    <property type="term" value="F:ATP binding"/>
    <property type="evidence" value="ECO:0007669"/>
    <property type="project" value="UniProtKB-KW"/>
</dbReference>
<dbReference type="GO" id="GO:0046872">
    <property type="term" value="F:metal ion binding"/>
    <property type="evidence" value="ECO:0007669"/>
    <property type="project" value="UniProtKB-KW"/>
</dbReference>
<keyword evidence="6" id="KW-0460">Magnesium</keyword>
<feature type="non-terminal residue" evidence="12">
    <location>
        <position position="313"/>
    </location>
</feature>
<dbReference type="PANTHER" id="PTHR11550">
    <property type="entry name" value="CTP SYNTHASE"/>
    <property type="match status" value="1"/>
</dbReference>
<evidence type="ECO:0000256" key="10">
    <source>
        <dbReference type="ARBA" id="ARBA00060693"/>
    </source>
</evidence>
<dbReference type="FunFam" id="3.40.50.300:FF:000009">
    <property type="entry name" value="CTP synthase"/>
    <property type="match status" value="1"/>
</dbReference>
<dbReference type="InterPro" id="IPR004468">
    <property type="entry name" value="CTP_synthase"/>
</dbReference>
<dbReference type="Gene3D" id="3.40.50.300">
    <property type="entry name" value="P-loop containing nucleotide triphosphate hydrolases"/>
    <property type="match status" value="1"/>
</dbReference>
<name>A0A382ENG4_9ZZZZ</name>
<dbReference type="NCBIfam" id="TIGR00337">
    <property type="entry name" value="PyrG"/>
    <property type="match status" value="1"/>
</dbReference>
<evidence type="ECO:0000256" key="8">
    <source>
        <dbReference type="ARBA" id="ARBA00022975"/>
    </source>
</evidence>
<proteinExistence type="predicted"/>
<keyword evidence="2" id="KW-0436">Ligase</keyword>
<evidence type="ECO:0000256" key="5">
    <source>
        <dbReference type="ARBA" id="ARBA00022840"/>
    </source>
</evidence>
<evidence type="ECO:0000256" key="7">
    <source>
        <dbReference type="ARBA" id="ARBA00022962"/>
    </source>
</evidence>
<dbReference type="InterPro" id="IPR029062">
    <property type="entry name" value="Class_I_gatase-like"/>
</dbReference>
<comment type="catalytic activity">
    <reaction evidence="9">
        <text>UTP + L-glutamine + ATP + H2O = CTP + L-glutamate + ADP + phosphate + 2 H(+)</text>
        <dbReference type="Rhea" id="RHEA:26426"/>
        <dbReference type="ChEBI" id="CHEBI:15377"/>
        <dbReference type="ChEBI" id="CHEBI:15378"/>
        <dbReference type="ChEBI" id="CHEBI:29985"/>
        <dbReference type="ChEBI" id="CHEBI:30616"/>
        <dbReference type="ChEBI" id="CHEBI:37563"/>
        <dbReference type="ChEBI" id="CHEBI:43474"/>
        <dbReference type="ChEBI" id="CHEBI:46398"/>
        <dbReference type="ChEBI" id="CHEBI:58359"/>
        <dbReference type="ChEBI" id="CHEBI:456216"/>
        <dbReference type="EC" id="6.3.4.2"/>
    </reaction>
</comment>
<keyword evidence="4" id="KW-0547">Nucleotide-binding</keyword>
<evidence type="ECO:0000259" key="11">
    <source>
        <dbReference type="Pfam" id="PF06418"/>
    </source>
</evidence>
<dbReference type="Pfam" id="PF06418">
    <property type="entry name" value="CTP_synth_N"/>
    <property type="match status" value="1"/>
</dbReference>
<dbReference type="SUPFAM" id="SSF52540">
    <property type="entry name" value="P-loop containing nucleoside triphosphate hydrolases"/>
    <property type="match status" value="1"/>
</dbReference>
<dbReference type="PANTHER" id="PTHR11550:SF0">
    <property type="entry name" value="CTP SYNTHASE-RELATED"/>
    <property type="match status" value="1"/>
</dbReference>
<dbReference type="GO" id="GO:0042802">
    <property type="term" value="F:identical protein binding"/>
    <property type="evidence" value="ECO:0007669"/>
    <property type="project" value="TreeGrafter"/>
</dbReference>
<dbReference type="GO" id="GO:0003883">
    <property type="term" value="F:CTP synthase activity"/>
    <property type="evidence" value="ECO:0007669"/>
    <property type="project" value="UniProtKB-EC"/>
</dbReference>
<dbReference type="GO" id="GO:0005829">
    <property type="term" value="C:cytosol"/>
    <property type="evidence" value="ECO:0007669"/>
    <property type="project" value="TreeGrafter"/>
</dbReference>
<feature type="domain" description="CTP synthase N-terminal" evidence="11">
    <location>
        <begin position="3"/>
        <end position="267"/>
    </location>
</feature>
<gene>
    <name evidence="12" type="ORF">METZ01_LOCUS204726</name>
</gene>
<dbReference type="EMBL" id="UINC01045288">
    <property type="protein sequence ID" value="SVB51872.1"/>
    <property type="molecule type" value="Genomic_DNA"/>
</dbReference>
<evidence type="ECO:0000256" key="3">
    <source>
        <dbReference type="ARBA" id="ARBA00022723"/>
    </source>
</evidence>
<sequence>MQKYIFVTGGVVSSVGKGICVASIGRMLKSRGLSVSLMKLDPYLNVDPGTMSPYQHGEVFVTDDGAETDLDLGHYERFTETRLNGLSSLTAGQIYKKVIDKERRGDFLGRTIQVVPHVTNEIKDRIIQLAESSKSDIIVAEVGGTVGDIEGLPFLESIRQIPNFVGKENCFYIHVTYLPFINTTGELKTKPTQHSVRELRSIGIHPDSIICRSEFDVSEKIKEKISMFCDVSLEAVISLPTLDSVYEVPVRLEEENLGKLLSHNLSLNDKDGHLGEWISVISKSNNSKNTIKLAIVGKYVELQDSYLSVKESL</sequence>